<dbReference type="Gene3D" id="1.25.40.10">
    <property type="entry name" value="Tetratricopeptide repeat domain"/>
    <property type="match status" value="2"/>
</dbReference>
<dbReference type="Gene3D" id="3.40.50.300">
    <property type="entry name" value="P-loop containing nucleotide triphosphate hydrolases"/>
    <property type="match status" value="1"/>
</dbReference>
<proteinExistence type="predicted"/>
<feature type="domain" description="Nucleoside phosphorylase" evidence="2">
    <location>
        <begin position="10"/>
        <end position="289"/>
    </location>
</feature>
<dbReference type="AlphaFoldDB" id="A0A8H6UJB0"/>
<dbReference type="InterPro" id="IPR035994">
    <property type="entry name" value="Nucleoside_phosphorylase_sf"/>
</dbReference>
<dbReference type="PANTHER" id="PTHR46082">
    <property type="entry name" value="ATP/GTP-BINDING PROTEIN-RELATED"/>
    <property type="match status" value="1"/>
</dbReference>
<dbReference type="GO" id="GO:0009116">
    <property type="term" value="P:nucleoside metabolic process"/>
    <property type="evidence" value="ECO:0007669"/>
    <property type="project" value="InterPro"/>
</dbReference>
<evidence type="ECO:0000313" key="3">
    <source>
        <dbReference type="EMBL" id="KAF7133695.1"/>
    </source>
</evidence>
<dbReference type="SUPFAM" id="SSF53167">
    <property type="entry name" value="Purine and uridine phosphorylases"/>
    <property type="match status" value="1"/>
</dbReference>
<evidence type="ECO:0000259" key="2">
    <source>
        <dbReference type="Pfam" id="PF01048"/>
    </source>
</evidence>
<dbReference type="GO" id="GO:0043531">
    <property type="term" value="F:ADP binding"/>
    <property type="evidence" value="ECO:0007669"/>
    <property type="project" value="InterPro"/>
</dbReference>
<dbReference type="InterPro" id="IPR053137">
    <property type="entry name" value="NLR-like"/>
</dbReference>
<dbReference type="InterPro" id="IPR002182">
    <property type="entry name" value="NB-ARC"/>
</dbReference>
<name>A0A8H6UJB0_9EURO</name>
<dbReference type="Proteomes" id="UP000630445">
    <property type="component" value="Unassembled WGS sequence"/>
</dbReference>
<dbReference type="OrthoDB" id="5986190at2759"/>
<dbReference type="Pfam" id="PF01048">
    <property type="entry name" value="PNP_UDP_1"/>
    <property type="match status" value="1"/>
</dbReference>
<dbReference type="PANTHER" id="PTHR46082:SF11">
    <property type="entry name" value="AAA+ ATPASE DOMAIN-CONTAINING PROTEIN-RELATED"/>
    <property type="match status" value="1"/>
</dbReference>
<dbReference type="InterPro" id="IPR019734">
    <property type="entry name" value="TPR_rpt"/>
</dbReference>
<keyword evidence="4" id="KW-1185">Reference proteome</keyword>
<dbReference type="InterPro" id="IPR000845">
    <property type="entry name" value="Nucleoside_phosphorylase_d"/>
</dbReference>
<accession>A0A8H6UJB0</accession>
<dbReference type="SUPFAM" id="SSF52540">
    <property type="entry name" value="P-loop containing nucleoside triphosphate hydrolases"/>
    <property type="match status" value="1"/>
</dbReference>
<dbReference type="Gene3D" id="3.40.50.1580">
    <property type="entry name" value="Nucleoside phosphorylase domain"/>
    <property type="match status" value="1"/>
</dbReference>
<evidence type="ECO:0000259" key="1">
    <source>
        <dbReference type="Pfam" id="PF00931"/>
    </source>
</evidence>
<comment type="caution">
    <text evidence="3">The sequence shown here is derived from an EMBL/GenBank/DDBJ whole genome shotgun (WGS) entry which is preliminary data.</text>
</comment>
<feature type="domain" description="NB-ARC" evidence="1">
    <location>
        <begin position="340"/>
        <end position="506"/>
    </location>
</feature>
<dbReference type="Pfam" id="PF00931">
    <property type="entry name" value="NB-ARC"/>
    <property type="match status" value="1"/>
</dbReference>
<dbReference type="InterPro" id="IPR011990">
    <property type="entry name" value="TPR-like_helical_dom_sf"/>
</dbReference>
<protein>
    <recommendedName>
        <fullName evidence="5">AAA+ ATPase domain-containing protein</fullName>
    </recommendedName>
</protein>
<sequence>MGSLTPNDYTIAWICALPLEAAAASAMLDKTHTLPPRSTDPNAYELGELNGHYIVIAYLPAGVYGTVSAATVVSRMRSTFPRLQFGLMVGIGGGVPGKNNDIRLGDVVVSKPGPNHSGVIQYDYGKAVEGGKFEPTGTLNKPPQTLLTHLNQLEARQMIRGEDAVSKTVWEVLERNPNLKDRFSPPKEHTDFLFRSSYRHVDKEDTCEKCDKQQLVKRPLRDTRTPYIHYGLIASGDQVMKDSETRDRLAQQHRILCFEMEAAGLMDELPTLVIRGICDYCDSHKQKQWQGYAALTAAAYAKLLLSVMPVCRTNSSLLRSNKVQHWVVSLARNLKFVGRQDEITKLEELITMRDGPRRVAITGLGGVGKTQVALELAHRIRDQDKECSVFWVPCTSHAMIEQTFSSIAQTLGLHDMKAAEAKEQIKIYLSSKHAGKWLLIFDNADDTEMWLATSHTVPALEDFLPQSEQGRILFTTRNRKLAMKLAPFNTVLIPDVDKETALKILQRTLPHEELLKDTITTASLLEQLAFLPLAIAQASAYIIENGISLSTYLALLQEQEQGAVELLSEDFRDPGRYKDIQNPVITTWLISFKQVQRQDQSAADYLSFMACIAPRNISQSLLPLQTSRKQRVDALGLLNAYSFTNSQNVDISMHRLVHIATRNWLRKNGLLSHWIQRVADRIQEVFPDNHYTNRGVWREYLPHALALVQGNEFIIKQNVDLVERIADCLASDGRYQEAEVLYKKLMEINQERNVPGHSSTLTSMANLASVYRSQGRWDEAEKLEVQVMKTSKTVLGAEHPSTLTSMANLAATYQNLGRWNEAEKLFTQVMETSKTVLGAEHPSTLSSMGNLASTYRSQGRWNEAEKLEVQVMETSKTVLGAEHPSTLSSMGNLASTYRNQGRWNEAEKLFTQVTETSKTALGAEHPDTLTSMANLASTYWNQGRWNEAEKLFAQVMENSKTVLGAEHPDTLTSMANLASTYRNQGRWNEAEKLHMQVMEIRKTVLGAEHPDTLSSMANLAYTWKSQRRLPDALALIEACCRLRNKVLGPDHPDTRDSFHALGNWQDQHNCS</sequence>
<reference evidence="3" key="1">
    <citation type="submission" date="2020-06" db="EMBL/GenBank/DDBJ databases">
        <title>Draft genome sequences of strains closely related to Aspergillus parafelis and Aspergillus hiratsukae.</title>
        <authorList>
            <person name="Dos Santos R.A.C."/>
            <person name="Rivero-Menendez O."/>
            <person name="Steenwyk J.L."/>
            <person name="Mead M.E."/>
            <person name="Goldman G.H."/>
            <person name="Alastruey-Izquierdo A."/>
            <person name="Rokas A."/>
        </authorList>
    </citation>
    <scope>NUCLEOTIDE SEQUENCE</scope>
    <source>
        <strain evidence="3">CNM-CM5793</strain>
    </source>
</reference>
<dbReference type="GO" id="GO:0003824">
    <property type="term" value="F:catalytic activity"/>
    <property type="evidence" value="ECO:0007669"/>
    <property type="project" value="InterPro"/>
</dbReference>
<dbReference type="PRINTS" id="PR00381">
    <property type="entry name" value="KINESINLIGHT"/>
</dbReference>
<organism evidence="3 4">
    <name type="scientific">Aspergillus hiratsukae</name>
    <dbReference type="NCBI Taxonomy" id="1194566"/>
    <lineage>
        <taxon>Eukaryota</taxon>
        <taxon>Fungi</taxon>
        <taxon>Dikarya</taxon>
        <taxon>Ascomycota</taxon>
        <taxon>Pezizomycotina</taxon>
        <taxon>Eurotiomycetes</taxon>
        <taxon>Eurotiomycetidae</taxon>
        <taxon>Eurotiales</taxon>
        <taxon>Aspergillaceae</taxon>
        <taxon>Aspergillus</taxon>
        <taxon>Aspergillus subgen. Fumigati</taxon>
    </lineage>
</organism>
<dbReference type="InterPro" id="IPR027417">
    <property type="entry name" value="P-loop_NTPase"/>
</dbReference>
<dbReference type="SMART" id="SM00028">
    <property type="entry name" value="TPR"/>
    <property type="match status" value="8"/>
</dbReference>
<dbReference type="SUPFAM" id="SSF48452">
    <property type="entry name" value="TPR-like"/>
    <property type="match status" value="2"/>
</dbReference>
<dbReference type="Pfam" id="PF13374">
    <property type="entry name" value="TPR_10"/>
    <property type="match status" value="2"/>
</dbReference>
<evidence type="ECO:0000313" key="4">
    <source>
        <dbReference type="Proteomes" id="UP000630445"/>
    </source>
</evidence>
<dbReference type="NCBIfam" id="NF040586">
    <property type="entry name" value="FxSxx_TPR"/>
    <property type="match status" value="1"/>
</dbReference>
<dbReference type="Pfam" id="PF13424">
    <property type="entry name" value="TPR_12"/>
    <property type="match status" value="3"/>
</dbReference>
<gene>
    <name evidence="3" type="ORF">CNMCM5793_004993</name>
</gene>
<evidence type="ECO:0008006" key="5">
    <source>
        <dbReference type="Google" id="ProtNLM"/>
    </source>
</evidence>
<dbReference type="EMBL" id="JACBAD010001823">
    <property type="protein sequence ID" value="KAF7133695.1"/>
    <property type="molecule type" value="Genomic_DNA"/>
</dbReference>